<evidence type="ECO:0000313" key="2">
    <source>
        <dbReference type="EMBL" id="GHF38219.1"/>
    </source>
</evidence>
<feature type="compositionally biased region" description="Low complexity" evidence="1">
    <location>
        <begin position="1"/>
        <end position="24"/>
    </location>
</feature>
<name>A0A919B1A5_9ACTN</name>
<evidence type="ECO:0008006" key="4">
    <source>
        <dbReference type="Google" id="ProtNLM"/>
    </source>
</evidence>
<organism evidence="2 3">
    <name type="scientific">Streptomyces mashuensis</name>
    <dbReference type="NCBI Taxonomy" id="33904"/>
    <lineage>
        <taxon>Bacteria</taxon>
        <taxon>Bacillati</taxon>
        <taxon>Actinomycetota</taxon>
        <taxon>Actinomycetes</taxon>
        <taxon>Kitasatosporales</taxon>
        <taxon>Streptomycetaceae</taxon>
        <taxon>Streptomyces</taxon>
    </lineage>
</organism>
<evidence type="ECO:0000256" key="1">
    <source>
        <dbReference type="SAM" id="MobiDB-lite"/>
    </source>
</evidence>
<evidence type="ECO:0000313" key="3">
    <source>
        <dbReference type="Proteomes" id="UP000638313"/>
    </source>
</evidence>
<feature type="region of interest" description="Disordered" evidence="1">
    <location>
        <begin position="1"/>
        <end position="25"/>
    </location>
</feature>
<dbReference type="EMBL" id="BNBD01000003">
    <property type="protein sequence ID" value="GHF38219.1"/>
    <property type="molecule type" value="Genomic_DNA"/>
</dbReference>
<protein>
    <recommendedName>
        <fullName evidence="4">Holin</fullName>
    </recommendedName>
</protein>
<reference evidence="2" key="2">
    <citation type="submission" date="2020-09" db="EMBL/GenBank/DDBJ databases">
        <authorList>
            <person name="Sun Q."/>
            <person name="Ohkuma M."/>
        </authorList>
    </citation>
    <scope>NUCLEOTIDE SEQUENCE</scope>
    <source>
        <strain evidence="2">JCM 4059</strain>
    </source>
</reference>
<proteinExistence type="predicted"/>
<accession>A0A919B1A5</accession>
<dbReference type="Proteomes" id="UP000638313">
    <property type="component" value="Unassembled WGS sequence"/>
</dbReference>
<keyword evidence="3" id="KW-1185">Reference proteome</keyword>
<dbReference type="AlphaFoldDB" id="A0A919B1A5"/>
<comment type="caution">
    <text evidence="2">The sequence shown here is derived from an EMBL/GenBank/DDBJ whole genome shotgun (WGS) entry which is preliminary data.</text>
</comment>
<gene>
    <name evidence="2" type="ORF">GCM10010218_19190</name>
</gene>
<reference evidence="2" key="1">
    <citation type="journal article" date="2014" name="Int. J. Syst. Evol. Microbiol.">
        <title>Complete genome sequence of Corynebacterium casei LMG S-19264T (=DSM 44701T), isolated from a smear-ripened cheese.</title>
        <authorList>
            <consortium name="US DOE Joint Genome Institute (JGI-PGF)"/>
            <person name="Walter F."/>
            <person name="Albersmeier A."/>
            <person name="Kalinowski J."/>
            <person name="Ruckert C."/>
        </authorList>
    </citation>
    <scope>NUCLEOTIDE SEQUENCE</scope>
    <source>
        <strain evidence="2">JCM 4059</strain>
    </source>
</reference>
<sequence length="104" mass="10832">MATSSSRSSRSSKSARAAKPSSPSRRTDILLDIAERTLAAYITTFVGLLLADGFDLTSISAIKAAAIAALPAALSVVKGAIGSRFGDRTSAGWLPARWRARPAK</sequence>
<dbReference type="RefSeq" id="WP_190129066.1">
    <property type="nucleotide sequence ID" value="NZ_BNBD01000003.1"/>
</dbReference>